<gene>
    <name evidence="11" type="ORF">CWB96_09700</name>
    <name evidence="10" type="ORF">CWB97_11665</name>
</gene>
<dbReference type="CDD" id="cd12914">
    <property type="entry name" value="PDC1_DGC_like"/>
    <property type="match status" value="1"/>
</dbReference>
<feature type="transmembrane region" description="Helical" evidence="7">
    <location>
        <begin position="106"/>
        <end position="132"/>
    </location>
</feature>
<dbReference type="FunFam" id="3.30.565.10:FF:000010">
    <property type="entry name" value="Sensor histidine kinase RcsC"/>
    <property type="match status" value="1"/>
</dbReference>
<feature type="transmembrane region" description="Helical" evidence="7">
    <location>
        <begin position="429"/>
        <end position="453"/>
    </location>
</feature>
<evidence type="ECO:0000256" key="7">
    <source>
        <dbReference type="SAM" id="Phobius"/>
    </source>
</evidence>
<dbReference type="RefSeq" id="WP_138597150.1">
    <property type="nucleotide sequence ID" value="NZ_PNCK01000038.1"/>
</dbReference>
<dbReference type="InterPro" id="IPR036890">
    <property type="entry name" value="HATPase_C_sf"/>
</dbReference>
<dbReference type="PANTHER" id="PTHR45339:SF1">
    <property type="entry name" value="HYBRID SIGNAL TRANSDUCTION HISTIDINE KINASE J"/>
    <property type="match status" value="1"/>
</dbReference>
<feature type="domain" description="Response regulatory" evidence="9">
    <location>
        <begin position="803"/>
        <end position="920"/>
    </location>
</feature>
<feature type="transmembrane region" description="Helical" evidence="7">
    <location>
        <begin position="45"/>
        <end position="71"/>
    </location>
</feature>
<evidence type="ECO:0000256" key="3">
    <source>
        <dbReference type="ARBA" id="ARBA00022553"/>
    </source>
</evidence>
<dbReference type="PANTHER" id="PTHR45339">
    <property type="entry name" value="HYBRID SIGNAL TRANSDUCTION HISTIDINE KINASE J"/>
    <property type="match status" value="1"/>
</dbReference>
<reference evidence="12 13" key="2">
    <citation type="submission" date="2019-06" db="EMBL/GenBank/DDBJ databases">
        <title>Co-occurence of chitin degradation, pigmentation and bioactivity in marine Pseudoalteromonas.</title>
        <authorList>
            <person name="Sonnenschein E.C."/>
            <person name="Bech P.K."/>
        </authorList>
    </citation>
    <scope>NUCLEOTIDE SEQUENCE [LARGE SCALE GENOMIC DNA]</scope>
    <source>
        <strain evidence="13">S2231</strain>
        <strain evidence="12">S2233</strain>
    </source>
</reference>
<dbReference type="InterPro" id="IPR003594">
    <property type="entry name" value="HATPase_dom"/>
</dbReference>
<comment type="caution">
    <text evidence="11">The sequence shown here is derived from an EMBL/GenBank/DDBJ whole genome shotgun (WGS) entry which is preliminary data.</text>
</comment>
<feature type="transmembrane region" description="Helical" evidence="7">
    <location>
        <begin position="12"/>
        <end position="33"/>
    </location>
</feature>
<feature type="domain" description="Histidine kinase" evidence="8">
    <location>
        <begin position="566"/>
        <end position="783"/>
    </location>
</feature>
<dbReference type="Gene3D" id="3.30.450.20">
    <property type="entry name" value="PAS domain"/>
    <property type="match status" value="1"/>
</dbReference>
<dbReference type="AlphaFoldDB" id="A0A5S3XPF5"/>
<dbReference type="Pfam" id="PF02518">
    <property type="entry name" value="HATPase_c"/>
    <property type="match status" value="1"/>
</dbReference>
<keyword evidence="4" id="KW-0902">Two-component regulatory system</keyword>
<proteinExistence type="predicted"/>
<evidence type="ECO:0000256" key="4">
    <source>
        <dbReference type="ARBA" id="ARBA00023012"/>
    </source>
</evidence>
<dbReference type="InterPro" id="IPR005467">
    <property type="entry name" value="His_kinase_dom"/>
</dbReference>
<dbReference type="EC" id="2.7.13.3" evidence="2"/>
<dbReference type="EMBL" id="PNCL01000048">
    <property type="protein sequence ID" value="TMP59211.1"/>
    <property type="molecule type" value="Genomic_DNA"/>
</dbReference>
<dbReference type="SUPFAM" id="SSF52172">
    <property type="entry name" value="CheY-like"/>
    <property type="match status" value="1"/>
</dbReference>
<evidence type="ECO:0000256" key="2">
    <source>
        <dbReference type="ARBA" id="ARBA00012438"/>
    </source>
</evidence>
<dbReference type="Gene3D" id="3.30.565.10">
    <property type="entry name" value="Histidine kinase-like ATPase, C-terminal domain"/>
    <property type="match status" value="1"/>
</dbReference>
<dbReference type="InterPro" id="IPR001789">
    <property type="entry name" value="Sig_transdc_resp-reg_receiver"/>
</dbReference>
<accession>A0A5S3XPF5</accession>
<dbReference type="PROSITE" id="PS50109">
    <property type="entry name" value="HIS_KIN"/>
    <property type="match status" value="1"/>
</dbReference>
<dbReference type="GO" id="GO:0000155">
    <property type="term" value="F:phosphorelay sensor kinase activity"/>
    <property type="evidence" value="ECO:0007669"/>
    <property type="project" value="InterPro"/>
</dbReference>
<dbReference type="EMBL" id="PNCK01000038">
    <property type="protein sequence ID" value="TMP42610.1"/>
    <property type="molecule type" value="Genomic_DNA"/>
</dbReference>
<keyword evidence="11" id="KW-0418">Kinase</keyword>
<dbReference type="PRINTS" id="PR00344">
    <property type="entry name" value="BCTRLSENSOR"/>
</dbReference>
<feature type="transmembrane region" description="Helical" evidence="7">
    <location>
        <begin position="138"/>
        <end position="157"/>
    </location>
</feature>
<feature type="transmembrane region" description="Helical" evidence="7">
    <location>
        <begin position="77"/>
        <end position="94"/>
    </location>
</feature>
<comment type="catalytic activity">
    <reaction evidence="1">
        <text>ATP + protein L-histidine = ADP + protein N-phospho-L-histidine.</text>
        <dbReference type="EC" id="2.7.13.3"/>
    </reaction>
</comment>
<dbReference type="Pfam" id="PF00512">
    <property type="entry name" value="HisKA"/>
    <property type="match status" value="1"/>
</dbReference>
<dbReference type="PROSITE" id="PS50110">
    <property type="entry name" value="RESPONSE_REGULATORY"/>
    <property type="match status" value="1"/>
</dbReference>
<dbReference type="SMART" id="SM00448">
    <property type="entry name" value="REC"/>
    <property type="match status" value="1"/>
</dbReference>
<keyword evidence="3 5" id="KW-0597">Phosphoprotein</keyword>
<dbReference type="OrthoDB" id="9810730at2"/>
<dbReference type="InterPro" id="IPR003661">
    <property type="entry name" value="HisK_dim/P_dom"/>
</dbReference>
<sequence>MPLFGLNNKYKPVLVTVILAMIGGFVNLLPFWFLDSSEFLFGQLFVLSCLVLFGWKYAVLAACITGSFIFYRWGHSWPSAVFLLEILWLQFLCVRPQKPFFIRGIGFWFVVGLPLLFVFGFYVLNLPLLVIFTALAKYFINATLYLAVIDLLSFFLVKALWRAQPLYAILNYTISLLVVLVVLITSIVLTNNHYSRIEFEVQAQLDETSETINQQIEDYLQSYVRAISMTAKGIAHGIDKSFALERLISMHSGLRTAIVSDEQAYVSHYYPQALKESLIGDMPSIADRDYFIQAPFHPDGYVSHIFKGRGFGDDPIVGISAPIFIDEQFKGVVEASLIFESLEQFIPKLLSQRGELIVLDARHQVVYSSLKSDFNTLDMIPKEVFNDWLSSEQQLFTTQHGQVFYRQAFKSKALNWTVVTMLERKYVNLAAAAAWGQSLLLAIFIIVLSSIFVSQLTRMLVKPIAALSDDIHRFEPDKLIEDSSHSETSCLEVIALQQQFNQLAFKLTMNFSKLQMASGENEALNRQLTDFNAKLEQQVDEKTQELIAAVAAANNASKAKSQFLANMSHEIRTPLNGIIGLTGLLKEQLENDEESAHQLGIIQTSARNLLLILNDILDYSKIEAGALSLDLHPTDPFRMFDSLAAVFRQTGIKNGVSFEYQIDAKLPEYVLIDSLRATQVVNNLLSNAGKFTEQGTVSLIVKFNNEHIEVQVIDTGIGISNAQQELLFQEFTQADVSTTRKYGGTGLGLTITKRLVEAMAGTLSLESKVGKGSTFTIVLPATPTTADKSTATLNVVPDLSGIDVLLVEDNMVNQIVASKILGKTGCNLSKASDGLDALSYLEKHPTTLVLMDCQMPNMDGFECTHQIKHAPNKYGTPYIIAITANAYNEDRLKCLQFGMDDFVAKPIDEQLLFKAISHWHNS</sequence>
<keyword evidence="7" id="KW-0812">Transmembrane</keyword>
<evidence type="ECO:0000259" key="8">
    <source>
        <dbReference type="PROSITE" id="PS50109"/>
    </source>
</evidence>
<dbReference type="CDD" id="cd00082">
    <property type="entry name" value="HisKA"/>
    <property type="match status" value="1"/>
</dbReference>
<reference evidence="11" key="3">
    <citation type="submission" date="2019-09" db="EMBL/GenBank/DDBJ databases">
        <title>Co-occurence of chitin degradation, pigmentation and bioactivity in marine Pseudoalteromonas.</title>
        <authorList>
            <person name="Sonnenschein E.C."/>
            <person name="Bech P.K."/>
        </authorList>
    </citation>
    <scope>NUCLEOTIDE SEQUENCE</scope>
    <source>
        <strain evidence="11">S2231</strain>
        <strain evidence="10">S2233</strain>
    </source>
</reference>
<dbReference type="InterPro" id="IPR004358">
    <property type="entry name" value="Sig_transdc_His_kin-like_C"/>
</dbReference>
<keyword evidence="11" id="KW-0808">Transferase</keyword>
<evidence type="ECO:0000313" key="13">
    <source>
        <dbReference type="Proteomes" id="UP000307706"/>
    </source>
</evidence>
<dbReference type="CDD" id="cd17546">
    <property type="entry name" value="REC_hyHK_CKI1_RcsC-like"/>
    <property type="match status" value="1"/>
</dbReference>
<evidence type="ECO:0000313" key="12">
    <source>
        <dbReference type="Proteomes" id="UP000305730"/>
    </source>
</evidence>
<name>A0A5S3XPF5_9GAMM</name>
<evidence type="ECO:0000313" key="10">
    <source>
        <dbReference type="EMBL" id="TMP42610.1"/>
    </source>
</evidence>
<dbReference type="Pfam" id="PF00072">
    <property type="entry name" value="Response_reg"/>
    <property type="match status" value="1"/>
</dbReference>
<dbReference type="Proteomes" id="UP000307706">
    <property type="component" value="Unassembled WGS sequence"/>
</dbReference>
<dbReference type="SUPFAM" id="SSF47384">
    <property type="entry name" value="Homodimeric domain of signal transducing histidine kinase"/>
    <property type="match status" value="1"/>
</dbReference>
<organism evidence="11 13">
    <name type="scientific">Pseudoalteromonas citrea</name>
    <dbReference type="NCBI Taxonomy" id="43655"/>
    <lineage>
        <taxon>Bacteria</taxon>
        <taxon>Pseudomonadati</taxon>
        <taxon>Pseudomonadota</taxon>
        <taxon>Gammaproteobacteria</taxon>
        <taxon>Alteromonadales</taxon>
        <taxon>Pseudoalteromonadaceae</taxon>
        <taxon>Pseudoalteromonas</taxon>
    </lineage>
</organism>
<reference evidence="11 13" key="1">
    <citation type="submission" date="2017-12" db="EMBL/GenBank/DDBJ databases">
        <authorList>
            <person name="Paulsen S."/>
            <person name="Gram L.K."/>
        </authorList>
    </citation>
    <scope>NUCLEOTIDE SEQUENCE [LARGE SCALE GENOMIC DNA]</scope>
    <source>
        <strain evidence="11 13">S2231</strain>
        <strain evidence="10">S2233</strain>
    </source>
</reference>
<evidence type="ECO:0000259" key="9">
    <source>
        <dbReference type="PROSITE" id="PS50110"/>
    </source>
</evidence>
<dbReference type="CDD" id="cd16922">
    <property type="entry name" value="HATPase_EvgS-ArcB-TorS-like"/>
    <property type="match status" value="1"/>
</dbReference>
<keyword evidence="7" id="KW-0472">Membrane</keyword>
<dbReference type="SMART" id="SM00388">
    <property type="entry name" value="HisKA"/>
    <property type="match status" value="1"/>
</dbReference>
<keyword evidence="6" id="KW-0175">Coiled coil</keyword>
<feature type="transmembrane region" description="Helical" evidence="7">
    <location>
        <begin position="169"/>
        <end position="189"/>
    </location>
</feature>
<evidence type="ECO:0000256" key="5">
    <source>
        <dbReference type="PROSITE-ProRule" id="PRU00169"/>
    </source>
</evidence>
<feature type="modified residue" description="4-aspartylphosphate" evidence="5">
    <location>
        <position position="852"/>
    </location>
</feature>
<protein>
    <recommendedName>
        <fullName evidence="2">histidine kinase</fullName>
        <ecNumber evidence="2">2.7.13.3</ecNumber>
    </recommendedName>
</protein>
<evidence type="ECO:0000313" key="11">
    <source>
        <dbReference type="EMBL" id="TMP59211.1"/>
    </source>
</evidence>
<keyword evidence="7" id="KW-1133">Transmembrane helix</keyword>
<keyword evidence="12" id="KW-1185">Reference proteome</keyword>
<dbReference type="InterPro" id="IPR036097">
    <property type="entry name" value="HisK_dim/P_sf"/>
</dbReference>
<dbReference type="Gene3D" id="3.40.50.2300">
    <property type="match status" value="1"/>
</dbReference>
<dbReference type="SUPFAM" id="SSF55874">
    <property type="entry name" value="ATPase domain of HSP90 chaperone/DNA topoisomerase II/histidine kinase"/>
    <property type="match status" value="1"/>
</dbReference>
<dbReference type="Proteomes" id="UP000305730">
    <property type="component" value="Unassembled WGS sequence"/>
</dbReference>
<feature type="coiled-coil region" evidence="6">
    <location>
        <begin position="514"/>
        <end position="552"/>
    </location>
</feature>
<dbReference type="Gene3D" id="1.10.287.130">
    <property type="match status" value="1"/>
</dbReference>
<dbReference type="InterPro" id="IPR011006">
    <property type="entry name" value="CheY-like_superfamily"/>
</dbReference>
<dbReference type="SMART" id="SM00387">
    <property type="entry name" value="HATPase_c"/>
    <property type="match status" value="1"/>
</dbReference>
<evidence type="ECO:0000256" key="6">
    <source>
        <dbReference type="SAM" id="Coils"/>
    </source>
</evidence>
<evidence type="ECO:0000256" key="1">
    <source>
        <dbReference type="ARBA" id="ARBA00000085"/>
    </source>
</evidence>